<evidence type="ECO:0000256" key="2">
    <source>
        <dbReference type="ARBA" id="ARBA00022428"/>
    </source>
</evidence>
<protein>
    <recommendedName>
        <fullName evidence="4">Chorismate dehydratase</fullName>
        <ecNumber evidence="4">4.2.1.151</ecNumber>
    </recommendedName>
    <alternativeName>
        <fullName evidence="4">Menaquinone biosynthetic enzyme MqnA</fullName>
    </alternativeName>
</protein>
<dbReference type="CDD" id="cd13634">
    <property type="entry name" value="PBP2_Sco4506"/>
    <property type="match status" value="1"/>
</dbReference>
<evidence type="ECO:0000256" key="1">
    <source>
        <dbReference type="ARBA" id="ARBA00004863"/>
    </source>
</evidence>
<dbReference type="HAMAP" id="MF_00995">
    <property type="entry name" value="MqnA"/>
    <property type="match status" value="1"/>
</dbReference>
<dbReference type="PANTHER" id="PTHR37690">
    <property type="entry name" value="CHORISMATE DEHYDRATASE"/>
    <property type="match status" value="1"/>
</dbReference>
<dbReference type="EC" id="4.2.1.151" evidence="4"/>
<proteinExistence type="inferred from homology"/>
<dbReference type="SUPFAM" id="SSF53850">
    <property type="entry name" value="Periplasmic binding protein-like II"/>
    <property type="match status" value="1"/>
</dbReference>
<evidence type="ECO:0000256" key="3">
    <source>
        <dbReference type="ARBA" id="ARBA00023239"/>
    </source>
</evidence>
<dbReference type="PANTHER" id="PTHR37690:SF1">
    <property type="entry name" value="CHORISMATE DEHYDRATASE"/>
    <property type="match status" value="1"/>
</dbReference>
<comment type="caution">
    <text evidence="5">The sequence shown here is derived from an EMBL/GenBank/DDBJ whole genome shotgun (WGS) entry which is preliminary data.</text>
</comment>
<dbReference type="InterPro" id="IPR030868">
    <property type="entry name" value="MqnA"/>
</dbReference>
<dbReference type="EMBL" id="JBBVGT010000003">
    <property type="protein sequence ID" value="MFB5946698.1"/>
    <property type="molecule type" value="Genomic_DNA"/>
</dbReference>
<sequence length="256" mass="28742">MLNKIKVSAVSYMNTIPFMRGIEAHPELLDYAEIGTDIPAVCAQKLIDDEVDLGLVPVAALLDIPDYHIIGDYCIGSVGAVDSVFIFSKKPIEEINTLRLDSHSRTSNNLARVLLKNYWQVPVTLVEGEADAYVLIGDRTFGKTAVEPYAYDLGEAWMNFTGLPFAYAVWAANKKLSPTFIELFNKVLKTGIDGRESYIHEIPAVDNFDIQRYLMESIDYDLTVEKREAIRLFHRYIQELNAAVNNSLSGTNVSKR</sequence>
<gene>
    <name evidence="4" type="primary">mqnA</name>
    <name evidence="5" type="ORF">WKR92_12765</name>
</gene>
<dbReference type="Pfam" id="PF02621">
    <property type="entry name" value="VitK2_biosynth"/>
    <property type="match status" value="1"/>
</dbReference>
<evidence type="ECO:0000256" key="4">
    <source>
        <dbReference type="HAMAP-Rule" id="MF_00995"/>
    </source>
</evidence>
<comment type="similarity">
    <text evidence="4">Belongs to the MqnA/MqnD family. MqnA subfamily.</text>
</comment>
<dbReference type="RefSeq" id="WP_375558227.1">
    <property type="nucleotide sequence ID" value="NZ_JBBVGT010000003.1"/>
</dbReference>
<evidence type="ECO:0000313" key="5">
    <source>
        <dbReference type="EMBL" id="MFB5946698.1"/>
    </source>
</evidence>
<dbReference type="Proteomes" id="UP001580928">
    <property type="component" value="Unassembled WGS sequence"/>
</dbReference>
<organism evidence="5 6">
    <name type="scientific">Albibacterium profundi</name>
    <dbReference type="NCBI Taxonomy" id="3134906"/>
    <lineage>
        <taxon>Bacteria</taxon>
        <taxon>Pseudomonadati</taxon>
        <taxon>Bacteroidota</taxon>
        <taxon>Sphingobacteriia</taxon>
        <taxon>Sphingobacteriales</taxon>
        <taxon>Sphingobacteriaceae</taxon>
        <taxon>Albibacterium</taxon>
    </lineage>
</organism>
<dbReference type="InterPro" id="IPR003773">
    <property type="entry name" value="Menaquinone_biosynth"/>
</dbReference>
<comment type="catalytic activity">
    <reaction evidence="4">
        <text>chorismate = 3-[(1-carboxyvinyl)-oxy]benzoate + H2O</text>
        <dbReference type="Rhea" id="RHEA:40051"/>
        <dbReference type="ChEBI" id="CHEBI:15377"/>
        <dbReference type="ChEBI" id="CHEBI:29748"/>
        <dbReference type="ChEBI" id="CHEBI:76981"/>
        <dbReference type="EC" id="4.2.1.151"/>
    </reaction>
</comment>
<keyword evidence="6" id="KW-1185">Reference proteome</keyword>
<reference evidence="5 6" key="1">
    <citation type="submission" date="2024-04" db="EMBL/GenBank/DDBJ databases">
        <title>Albibacterium profundi sp. nov., isolated from sediment of the Challenger Deep of Mariana Trench.</title>
        <authorList>
            <person name="Wang Y."/>
        </authorList>
    </citation>
    <scope>NUCLEOTIDE SEQUENCE [LARGE SCALE GENOMIC DNA]</scope>
    <source>
        <strain evidence="5 6">RHL897</strain>
    </source>
</reference>
<dbReference type="Gene3D" id="3.40.190.10">
    <property type="entry name" value="Periplasmic binding protein-like II"/>
    <property type="match status" value="2"/>
</dbReference>
<evidence type="ECO:0000313" key="6">
    <source>
        <dbReference type="Proteomes" id="UP001580928"/>
    </source>
</evidence>
<keyword evidence="3 4" id="KW-0456">Lyase</keyword>
<comment type="function">
    <text evidence="4">Catalyzes the dehydration of chorismate into 3-[(1-carboxyvinyl)oxy]benzoate, a step in the biosynthesis of menaquinone (MK, vitamin K2).</text>
</comment>
<accession>A0ABV5CGJ8</accession>
<comment type="pathway">
    <text evidence="1 4">Quinol/quinone metabolism; menaquinone biosynthesis.</text>
</comment>
<name>A0ABV5CGJ8_9SPHI</name>
<keyword evidence="2 4" id="KW-0474">Menaquinone biosynthesis</keyword>